<protein>
    <recommendedName>
        <fullName evidence="3">proteasome endopeptidase complex</fullName>
        <ecNumber evidence="3">3.4.25.1</ecNumber>
    </recommendedName>
</protein>
<evidence type="ECO:0000259" key="14">
    <source>
        <dbReference type="Pfam" id="PF03159"/>
    </source>
</evidence>
<evidence type="ECO:0000256" key="1">
    <source>
        <dbReference type="ARBA" id="ARBA00001198"/>
    </source>
</evidence>
<evidence type="ECO:0000256" key="10">
    <source>
        <dbReference type="ARBA" id="ARBA00022942"/>
    </source>
</evidence>
<name>K0SHV6_THAOC</name>
<keyword evidence="7" id="KW-0540">Nuclease</keyword>
<proteinExistence type="inferred from homology"/>
<evidence type="ECO:0000256" key="11">
    <source>
        <dbReference type="ARBA" id="ARBA00038299"/>
    </source>
</evidence>
<dbReference type="PRINTS" id="PR00141">
    <property type="entry name" value="PROTEASOME"/>
</dbReference>
<dbReference type="OrthoDB" id="28245at2759"/>
<feature type="compositionally biased region" description="Polar residues" evidence="13">
    <location>
        <begin position="27"/>
        <end position="36"/>
    </location>
</feature>
<dbReference type="SUPFAM" id="SSF56235">
    <property type="entry name" value="N-terminal nucleophile aminohydrolases (Ntn hydrolases)"/>
    <property type="match status" value="1"/>
</dbReference>
<dbReference type="Gene3D" id="2.170.260.40">
    <property type="match status" value="1"/>
</dbReference>
<feature type="domain" description="Xrn1 helical" evidence="15">
    <location>
        <begin position="567"/>
        <end position="959"/>
    </location>
</feature>
<comment type="similarity">
    <text evidence="11">Belongs to the 5'-3' exonuclease family.</text>
</comment>
<evidence type="ECO:0000259" key="16">
    <source>
        <dbReference type="Pfam" id="PF18332"/>
    </source>
</evidence>
<evidence type="ECO:0000259" key="15">
    <source>
        <dbReference type="Pfam" id="PF17846"/>
    </source>
</evidence>
<dbReference type="InterPro" id="IPR004859">
    <property type="entry name" value="Xrn1_N"/>
</dbReference>
<feature type="region of interest" description="Disordered" evidence="13">
    <location>
        <begin position="671"/>
        <end position="692"/>
    </location>
</feature>
<dbReference type="Gene3D" id="3.40.50.12390">
    <property type="match status" value="2"/>
</dbReference>
<dbReference type="PROSITE" id="PS00854">
    <property type="entry name" value="PROTEASOME_BETA_1"/>
    <property type="match status" value="1"/>
</dbReference>
<dbReference type="InterPro" id="IPR029055">
    <property type="entry name" value="Ntn_hydrolases_N"/>
</dbReference>
<keyword evidence="18" id="KW-1185">Reference proteome</keyword>
<feature type="compositionally biased region" description="Basic and acidic residues" evidence="13">
    <location>
        <begin position="1176"/>
        <end position="1193"/>
    </location>
</feature>
<comment type="catalytic activity">
    <reaction evidence="1">
        <text>Cleavage of peptide bonds with very broad specificity.</text>
        <dbReference type="EC" id="3.4.25.1"/>
    </reaction>
</comment>
<evidence type="ECO:0000256" key="3">
    <source>
        <dbReference type="ARBA" id="ARBA00012039"/>
    </source>
</evidence>
<dbReference type="InterPro" id="IPR016050">
    <property type="entry name" value="Proteasome_bsu_CS"/>
</dbReference>
<feature type="domain" description="5'-3' exoribonuclease 1 D1" evidence="16">
    <location>
        <begin position="990"/>
        <end position="1142"/>
    </location>
</feature>
<dbReference type="eggNOG" id="KOG2045">
    <property type="taxonomic scope" value="Eukaryota"/>
</dbReference>
<organism evidence="17 18">
    <name type="scientific">Thalassiosira oceanica</name>
    <name type="common">Marine diatom</name>
    <dbReference type="NCBI Taxonomy" id="159749"/>
    <lineage>
        <taxon>Eukaryota</taxon>
        <taxon>Sar</taxon>
        <taxon>Stramenopiles</taxon>
        <taxon>Ochrophyta</taxon>
        <taxon>Bacillariophyta</taxon>
        <taxon>Coscinodiscophyceae</taxon>
        <taxon>Thalassiosirophycidae</taxon>
        <taxon>Thalassiosirales</taxon>
        <taxon>Thalassiosiraceae</taxon>
        <taxon>Thalassiosira</taxon>
    </lineage>
</organism>
<feature type="non-terminal residue" evidence="17">
    <location>
        <position position="1"/>
    </location>
</feature>
<gene>
    <name evidence="17" type="ORF">THAOC_14691</name>
</gene>
<evidence type="ECO:0000256" key="13">
    <source>
        <dbReference type="SAM" id="MobiDB-lite"/>
    </source>
</evidence>
<dbReference type="PROSITE" id="PS51476">
    <property type="entry name" value="PROTEASOME_BETA_2"/>
    <property type="match status" value="1"/>
</dbReference>
<dbReference type="GO" id="GO:0005634">
    <property type="term" value="C:nucleus"/>
    <property type="evidence" value="ECO:0007669"/>
    <property type="project" value="UniProtKB-SubCell"/>
</dbReference>
<feature type="region of interest" description="Disordered" evidence="13">
    <location>
        <begin position="157"/>
        <end position="200"/>
    </location>
</feature>
<dbReference type="GO" id="GO:0004534">
    <property type="term" value="F:5'-3' RNA exonuclease activity"/>
    <property type="evidence" value="ECO:0007669"/>
    <property type="project" value="TreeGrafter"/>
</dbReference>
<dbReference type="OMA" id="RWPWEAV"/>
<feature type="compositionally biased region" description="Basic and acidic residues" evidence="13">
    <location>
        <begin position="231"/>
        <end position="243"/>
    </location>
</feature>
<dbReference type="Gene3D" id="3.60.20.10">
    <property type="entry name" value="Glutamine Phosphoribosylpyrophosphate, subunit 1, domain 1"/>
    <property type="match status" value="1"/>
</dbReference>
<dbReference type="Pfam" id="PF18332">
    <property type="entry name" value="XRN1_D1"/>
    <property type="match status" value="1"/>
</dbReference>
<evidence type="ECO:0000256" key="12">
    <source>
        <dbReference type="PIRSR" id="PIRSR600243-1"/>
    </source>
</evidence>
<reference evidence="17 18" key="1">
    <citation type="journal article" date="2012" name="Genome Biol.">
        <title>Genome and low-iron response of an oceanic diatom adapted to chronic iron limitation.</title>
        <authorList>
            <person name="Lommer M."/>
            <person name="Specht M."/>
            <person name="Roy A.S."/>
            <person name="Kraemer L."/>
            <person name="Andreson R."/>
            <person name="Gutowska M.A."/>
            <person name="Wolf J."/>
            <person name="Bergner S.V."/>
            <person name="Schilhabel M.B."/>
            <person name="Klostermeier U.C."/>
            <person name="Beiko R.G."/>
            <person name="Rosenstiel P."/>
            <person name="Hippler M."/>
            <person name="Laroche J."/>
        </authorList>
    </citation>
    <scope>NUCLEOTIDE SEQUENCE [LARGE SCALE GENOMIC DNA]</scope>
    <source>
        <strain evidence="17 18">CCMP1005</strain>
    </source>
</reference>
<feature type="compositionally biased region" description="Basic and acidic residues" evidence="13">
    <location>
        <begin position="189"/>
        <end position="200"/>
    </location>
</feature>
<dbReference type="eggNOG" id="KOG0175">
    <property type="taxonomic scope" value="Eukaryota"/>
</dbReference>
<dbReference type="InterPro" id="IPR027073">
    <property type="entry name" value="5_3_exoribonuclease"/>
</dbReference>
<feature type="domain" description="Xrn1 N-terminal" evidence="14">
    <location>
        <begin position="124"/>
        <end position="484"/>
    </location>
</feature>
<dbReference type="Pfam" id="PF03159">
    <property type="entry name" value="XRN_N"/>
    <property type="match status" value="1"/>
</dbReference>
<keyword evidence="8" id="KW-0378">Hydrolase</keyword>
<dbReference type="PANTHER" id="PTHR12341:SF7">
    <property type="entry name" value="5'-3' EXORIBONUCLEASE 1"/>
    <property type="match status" value="1"/>
</dbReference>
<evidence type="ECO:0000256" key="2">
    <source>
        <dbReference type="ARBA" id="ARBA00004123"/>
    </source>
</evidence>
<dbReference type="EC" id="3.4.25.1" evidence="3"/>
<dbReference type="InterPro" id="IPR023333">
    <property type="entry name" value="Proteasome_suB-type"/>
</dbReference>
<keyword evidence="4" id="KW-0963">Cytoplasm</keyword>
<dbReference type="InterPro" id="IPR040992">
    <property type="entry name" value="XRN1_D1"/>
</dbReference>
<dbReference type="InterPro" id="IPR047007">
    <property type="entry name" value="XRN1_D1_sf"/>
</dbReference>
<dbReference type="Gene3D" id="1.25.40.1050">
    <property type="match status" value="1"/>
</dbReference>
<dbReference type="GO" id="GO:0000956">
    <property type="term" value="P:nuclear-transcribed mRNA catabolic process"/>
    <property type="evidence" value="ECO:0007669"/>
    <property type="project" value="TreeGrafter"/>
</dbReference>
<dbReference type="GO" id="GO:0005839">
    <property type="term" value="C:proteasome core complex"/>
    <property type="evidence" value="ECO:0007669"/>
    <property type="project" value="InterPro"/>
</dbReference>
<dbReference type="InterPro" id="IPR000243">
    <property type="entry name" value="Pept_T1A_subB"/>
</dbReference>
<dbReference type="Proteomes" id="UP000266841">
    <property type="component" value="Unassembled WGS sequence"/>
</dbReference>
<dbReference type="InterPro" id="IPR041412">
    <property type="entry name" value="Xrn1_helical"/>
</dbReference>
<evidence type="ECO:0000313" key="18">
    <source>
        <dbReference type="Proteomes" id="UP000266841"/>
    </source>
</evidence>
<evidence type="ECO:0000256" key="8">
    <source>
        <dbReference type="ARBA" id="ARBA00022801"/>
    </source>
</evidence>
<dbReference type="CDD" id="cd03761">
    <property type="entry name" value="proteasome_beta_type_5"/>
    <property type="match status" value="1"/>
</dbReference>
<feature type="active site" description="Nucleophile" evidence="12">
    <location>
        <position position="1334"/>
    </location>
</feature>
<evidence type="ECO:0000256" key="4">
    <source>
        <dbReference type="ARBA" id="ARBA00022490"/>
    </source>
</evidence>
<feature type="compositionally biased region" description="Basic and acidic residues" evidence="13">
    <location>
        <begin position="673"/>
        <end position="692"/>
    </location>
</feature>
<feature type="region of interest" description="Disordered" evidence="13">
    <location>
        <begin position="223"/>
        <end position="243"/>
    </location>
</feature>
<comment type="caution">
    <text evidence="17">The sequence shown here is derived from an EMBL/GenBank/DDBJ whole genome shotgun (WGS) entry which is preliminary data.</text>
</comment>
<dbReference type="GO" id="GO:0003723">
    <property type="term" value="F:RNA binding"/>
    <property type="evidence" value="ECO:0007669"/>
    <property type="project" value="TreeGrafter"/>
</dbReference>
<evidence type="ECO:0000313" key="17">
    <source>
        <dbReference type="EMBL" id="EJK64564.1"/>
    </source>
</evidence>
<dbReference type="Pfam" id="PF17846">
    <property type="entry name" value="XRN_M"/>
    <property type="match status" value="1"/>
</dbReference>
<evidence type="ECO:0000256" key="5">
    <source>
        <dbReference type="ARBA" id="ARBA00022670"/>
    </source>
</evidence>
<evidence type="ECO:0000256" key="6">
    <source>
        <dbReference type="ARBA" id="ARBA00022698"/>
    </source>
</evidence>
<evidence type="ECO:0000256" key="7">
    <source>
        <dbReference type="ARBA" id="ARBA00022722"/>
    </source>
</evidence>
<sequence>VCRAASSATEAGHVCNAPPGPHHDTAAASQPSQGSDAASFRSFRRPTCPTTIRGTHRTRGIRGCLLSEPASRGGRPPEQERWKMLVGWFAIPPLAPSPQPLEQRSVNGMSPELREEIIDAALEMGVPKFFRWLSERYPLINQPIHCVPREETKKAHGLLPSDANSSDGQPSTSSSGGEKDGADTPFPVEGKKDARKNTDIPHIMPEFDRLYLDMNGIIHCASHNNSEEEVEKQIDGKESTDTDRPRIVGSAITEEQIFQNVCYYLDRVISDIVQPTELVFLAIDGVAPRAKLNQQRSRRYRSGTEEEIEHHLMTLQRAKSSDHSDVDSAEYLIEADGGAFDGFWPMDRDDTARGAQRFSGKIEATTDKSSSASVSVDQTPTVQGFHSNAITPGTLFFDRCSSRIIAFIREKLDTDPRWKNLTIIFSGHDVPGEGEHKIMDFIRHEKHKPEYDPNKKHCIYGQDGDLVMLSLATHEPHMCLLREEVVFDMARRKVLERLAKVEHEKALDERAQDVGESSEGKSLPLLSPSIASYIHNANFELLHVSLLRDYLGLEFETQEFYSKNSRFKLEPTIDDFVFMTFFVGNDFLPHMPALDIGDEAFDLLFYAYKKNRIKWLKDGEYRRTVKITDKNNKTRNKTMHHPYLTDAGNITSGTRLEAFLSDVGGYEDPYYSNRRESMEEENERIRKADRKAGRESVLPPQDVLDQVEMVGQEAYHNMLLQSADLNAQEVEFTPVMSGDIPDSAFMNKLNSLVDVKGRYYYEKFGITPFDAEKHMTLRKEYVKGLVWTLEYYYKGCVSWDWFYPYNYGPMISDLTNMNSILNDISFFDKDSETQKKGKGVRRVSGEPLRPFEQLLGCLPPSSSYLLPKPYRWLMTSPESPLKEYYPESFTVDMNGKRWPWEAVTLLPFIDADKLIEASRTLVDESFLSEEEKKLNVIGQSRVFTRSENMTNNFVRTQILEDTRWGRLHNDAHVAFQPELNRDTELPGSCFPTLKDASISRLCRRKVFINVFGLRSRYRTALIETDNELPELPPANLLAQKFIGSTVYFRYPILHEGLVCAVADSTTVYRGNEKPRKLSSSAQEKRPTVLARMYKELQVGEGKVGTGGLILPKSDVTISLRPLERIDTLPDGMKVKVYAKREIELPFAATLYSPSRPDPRIEVPARLENDPYMFGKSKLEKGVAPGDTRRDRKFTSPPLNVKLGDFANGSAHAVSESQKMMSSRGFSTFARNQPTTPSAAGVLVRAPRRSLHTTSVLTRRGNPRMRLAGAAGALAFSSFFLVASLIQVVASTQTSLHACASVRRIQSPLPSLIEHESHDVTRTPTTPPIEFAHGTTTLSFVFQGGVIAAVDSRASIGNFVGSKTVQKVLPVSSSILGTMAGGAADCSFWIRFLRQQARLHEVQNKRSMSVARSSRILSNALYQYRGLGDLSVGSMIMGYDAREGFSIYYVDNTGARIRGEVFSVGSGSTFALGILDTELRYDMTEAEAISLGIKAIRHATARDAMSGGYIGVYLITKEGWAKVYSEDLAARATSR</sequence>
<feature type="compositionally biased region" description="Low complexity" evidence="13">
    <location>
        <begin position="165"/>
        <end position="176"/>
    </location>
</feature>
<keyword evidence="9" id="KW-0269">Exonuclease</keyword>
<dbReference type="GO" id="GO:0004298">
    <property type="term" value="F:threonine-type endopeptidase activity"/>
    <property type="evidence" value="ECO:0007669"/>
    <property type="project" value="UniProtKB-KW"/>
</dbReference>
<dbReference type="GO" id="GO:0051603">
    <property type="term" value="P:proteolysis involved in protein catabolic process"/>
    <property type="evidence" value="ECO:0007669"/>
    <property type="project" value="InterPro"/>
</dbReference>
<dbReference type="CDD" id="cd18673">
    <property type="entry name" value="PIN_XRN1-2-like"/>
    <property type="match status" value="1"/>
</dbReference>
<accession>K0SHV6</accession>
<keyword evidence="6" id="KW-0888">Threonine protease</keyword>
<keyword evidence="5" id="KW-0645">Protease</keyword>
<comment type="subcellular location">
    <subcellularLocation>
        <location evidence="2">Nucleus</location>
    </subcellularLocation>
</comment>
<keyword evidence="10" id="KW-0647">Proteasome</keyword>
<dbReference type="InterPro" id="IPR001353">
    <property type="entry name" value="Proteasome_sua/b"/>
</dbReference>
<feature type="region of interest" description="Disordered" evidence="13">
    <location>
        <begin position="1176"/>
        <end position="1196"/>
    </location>
</feature>
<evidence type="ECO:0000256" key="9">
    <source>
        <dbReference type="ARBA" id="ARBA00022839"/>
    </source>
</evidence>
<dbReference type="Pfam" id="PF00227">
    <property type="entry name" value="Proteasome"/>
    <property type="match status" value="1"/>
</dbReference>
<dbReference type="PANTHER" id="PTHR12341">
    <property type="entry name" value="5'-&gt;3' EXORIBONUCLEASE"/>
    <property type="match status" value="1"/>
</dbReference>
<feature type="region of interest" description="Disordered" evidence="13">
    <location>
        <begin position="1"/>
        <end position="48"/>
    </location>
</feature>
<dbReference type="EMBL" id="AGNL01017128">
    <property type="protein sequence ID" value="EJK64564.1"/>
    <property type="molecule type" value="Genomic_DNA"/>
</dbReference>